<dbReference type="InterPro" id="IPR036291">
    <property type="entry name" value="NAD(P)-bd_dom_sf"/>
</dbReference>
<comment type="cofactor">
    <cofactor evidence="1 7">
        <name>Zn(2+)</name>
        <dbReference type="ChEBI" id="CHEBI:29105"/>
    </cofactor>
</comment>
<dbReference type="SUPFAM" id="SSF50129">
    <property type="entry name" value="GroES-like"/>
    <property type="match status" value="1"/>
</dbReference>
<dbReference type="FunFam" id="3.40.50.720:FF:000003">
    <property type="entry name" value="S-(hydroxymethyl)glutathione dehydrogenase"/>
    <property type="match status" value="1"/>
</dbReference>
<dbReference type="SMART" id="SM00829">
    <property type="entry name" value="PKS_ER"/>
    <property type="match status" value="1"/>
</dbReference>
<dbReference type="CDD" id="cd08278">
    <property type="entry name" value="benzyl_alcohol_DH"/>
    <property type="match status" value="1"/>
</dbReference>
<evidence type="ECO:0000313" key="10">
    <source>
        <dbReference type="Proteomes" id="UP000541033"/>
    </source>
</evidence>
<keyword evidence="6" id="KW-0520">NAD</keyword>
<evidence type="ECO:0000256" key="6">
    <source>
        <dbReference type="ARBA" id="ARBA00023027"/>
    </source>
</evidence>
<dbReference type="Proteomes" id="UP000541033">
    <property type="component" value="Unassembled WGS sequence"/>
</dbReference>
<dbReference type="Gene3D" id="3.40.50.720">
    <property type="entry name" value="NAD(P)-binding Rossmann-like Domain"/>
    <property type="match status" value="1"/>
</dbReference>
<dbReference type="PROSITE" id="PS00059">
    <property type="entry name" value="ADH_ZINC"/>
    <property type="match status" value="1"/>
</dbReference>
<dbReference type="RefSeq" id="WP_167151877.1">
    <property type="nucleotide sequence ID" value="NZ_JAAMOX010000003.1"/>
</dbReference>
<dbReference type="Gene3D" id="3.90.180.10">
    <property type="entry name" value="Medium-chain alcohol dehydrogenases, catalytic domain"/>
    <property type="match status" value="1"/>
</dbReference>
<dbReference type="AlphaFoldDB" id="A0A7X5TTV1"/>
<protein>
    <submittedName>
        <fullName evidence="9">Aryl-alcohol dehydrogenase</fullName>
        <ecNumber evidence="9">1.1.1.90</ecNumber>
    </submittedName>
</protein>
<dbReference type="GO" id="GO:0018456">
    <property type="term" value="F:aryl-alcohol dehydrogenase (NAD+) activity"/>
    <property type="evidence" value="ECO:0007669"/>
    <property type="project" value="UniProtKB-EC"/>
</dbReference>
<keyword evidence="4 7" id="KW-0862">Zinc</keyword>
<evidence type="ECO:0000259" key="8">
    <source>
        <dbReference type="SMART" id="SM00829"/>
    </source>
</evidence>
<evidence type="ECO:0000256" key="5">
    <source>
        <dbReference type="ARBA" id="ARBA00023002"/>
    </source>
</evidence>
<sequence>MQVSAAVVTHKEQPLVLKRLELDEPRQGEVRVRMVASGVCHTDAIVRDQWYPTPLPAVLGHEGSGIVDAVGPGVTSVEPGDHVVLSFATCGTCKSCLSGHPSYCVNFFELDFGGSRTDGSKAFTDEDGQPVSSHFFGQSSFSTYSNVAERSIVKVSKDAPLELLGPLGCGIQTGAGAVLNVLKPEAGSSVVIFGTGAVGLSGLLAAVASSASIIIAVDIVDSRLEFAKTLGATHTINSKNEDAPARIKEITGGGVDYALDTTGNKFVFAQMLNSMGILGHAALVGAAALGTEASVDIGTLLMSGLTLSMVIEGDSVPQAFIPKLISLYNDGKFPFDKLIKRYDFANINQAFADSESGITLKPVVIFEQP</sequence>
<dbReference type="InterPro" id="IPR020843">
    <property type="entry name" value="ER"/>
</dbReference>
<keyword evidence="5 9" id="KW-0560">Oxidoreductase</keyword>
<evidence type="ECO:0000256" key="1">
    <source>
        <dbReference type="ARBA" id="ARBA00001947"/>
    </source>
</evidence>
<dbReference type="GO" id="GO:0008270">
    <property type="term" value="F:zinc ion binding"/>
    <property type="evidence" value="ECO:0007669"/>
    <property type="project" value="InterPro"/>
</dbReference>
<evidence type="ECO:0000256" key="2">
    <source>
        <dbReference type="ARBA" id="ARBA00008072"/>
    </source>
</evidence>
<dbReference type="InterPro" id="IPR013154">
    <property type="entry name" value="ADH-like_N"/>
</dbReference>
<dbReference type="GO" id="GO:0005829">
    <property type="term" value="C:cytosol"/>
    <property type="evidence" value="ECO:0007669"/>
    <property type="project" value="TreeGrafter"/>
</dbReference>
<evidence type="ECO:0000256" key="4">
    <source>
        <dbReference type="ARBA" id="ARBA00022833"/>
    </source>
</evidence>
<name>A0A7X5TTV1_9MICO</name>
<accession>A0A7X5TTV1</accession>
<reference evidence="9 10" key="1">
    <citation type="submission" date="2020-02" db="EMBL/GenBank/DDBJ databases">
        <title>Sequencing the genomes of 1000 actinobacteria strains.</title>
        <authorList>
            <person name="Klenk H.-P."/>
        </authorList>
    </citation>
    <scope>NUCLEOTIDE SEQUENCE [LARGE SCALE GENOMIC DNA]</scope>
    <source>
        <strain evidence="9 10">DSM 27960</strain>
    </source>
</reference>
<dbReference type="GO" id="GO:0046294">
    <property type="term" value="P:formaldehyde catabolic process"/>
    <property type="evidence" value="ECO:0007669"/>
    <property type="project" value="TreeGrafter"/>
</dbReference>
<dbReference type="SUPFAM" id="SSF51735">
    <property type="entry name" value="NAD(P)-binding Rossmann-fold domains"/>
    <property type="match status" value="1"/>
</dbReference>
<keyword evidence="3 7" id="KW-0479">Metal-binding</keyword>
<dbReference type="Pfam" id="PF00107">
    <property type="entry name" value="ADH_zinc_N"/>
    <property type="match status" value="1"/>
</dbReference>
<dbReference type="GO" id="GO:0051903">
    <property type="term" value="F:S-(hydroxymethyl)glutathione dehydrogenase [NAD(P)+] activity"/>
    <property type="evidence" value="ECO:0007669"/>
    <property type="project" value="TreeGrafter"/>
</dbReference>
<dbReference type="PANTHER" id="PTHR43880:SF12">
    <property type="entry name" value="ALCOHOL DEHYDROGENASE CLASS-3"/>
    <property type="match status" value="1"/>
</dbReference>
<dbReference type="InterPro" id="IPR002328">
    <property type="entry name" value="ADH_Zn_CS"/>
</dbReference>
<dbReference type="EMBL" id="JAAMOX010000003">
    <property type="protein sequence ID" value="NIH55011.1"/>
    <property type="molecule type" value="Genomic_DNA"/>
</dbReference>
<dbReference type="Pfam" id="PF08240">
    <property type="entry name" value="ADH_N"/>
    <property type="match status" value="1"/>
</dbReference>
<proteinExistence type="inferred from homology"/>
<gene>
    <name evidence="9" type="ORF">FHX76_002926</name>
</gene>
<feature type="domain" description="Enoyl reductase (ER)" evidence="8">
    <location>
        <begin position="11"/>
        <end position="365"/>
    </location>
</feature>
<evidence type="ECO:0000256" key="7">
    <source>
        <dbReference type="RuleBase" id="RU361277"/>
    </source>
</evidence>
<evidence type="ECO:0000256" key="3">
    <source>
        <dbReference type="ARBA" id="ARBA00022723"/>
    </source>
</evidence>
<dbReference type="PANTHER" id="PTHR43880">
    <property type="entry name" value="ALCOHOL DEHYDROGENASE"/>
    <property type="match status" value="1"/>
</dbReference>
<comment type="caution">
    <text evidence="9">The sequence shown here is derived from an EMBL/GenBank/DDBJ whole genome shotgun (WGS) entry which is preliminary data.</text>
</comment>
<dbReference type="EC" id="1.1.1.90" evidence="9"/>
<organism evidence="9 10">
    <name type="scientific">Lysinibacter cavernae</name>
    <dbReference type="NCBI Taxonomy" id="1640652"/>
    <lineage>
        <taxon>Bacteria</taxon>
        <taxon>Bacillati</taxon>
        <taxon>Actinomycetota</taxon>
        <taxon>Actinomycetes</taxon>
        <taxon>Micrococcales</taxon>
        <taxon>Microbacteriaceae</taxon>
        <taxon>Lysinibacter</taxon>
    </lineage>
</organism>
<dbReference type="InterPro" id="IPR013149">
    <property type="entry name" value="ADH-like_C"/>
</dbReference>
<keyword evidence="10" id="KW-1185">Reference proteome</keyword>
<comment type="similarity">
    <text evidence="2 7">Belongs to the zinc-containing alcohol dehydrogenase family.</text>
</comment>
<evidence type="ECO:0000313" key="9">
    <source>
        <dbReference type="EMBL" id="NIH55011.1"/>
    </source>
</evidence>
<dbReference type="InterPro" id="IPR011032">
    <property type="entry name" value="GroES-like_sf"/>
</dbReference>